<dbReference type="Proteomes" id="UP000319769">
    <property type="component" value="Unassembled WGS sequence"/>
</dbReference>
<dbReference type="AlphaFoldDB" id="A0A5N0V664"/>
<protein>
    <submittedName>
        <fullName evidence="2">Urea carboxylase-associated family protein</fullName>
    </submittedName>
</protein>
<feature type="domain" description="DUF1989" evidence="1">
    <location>
        <begin position="4"/>
        <end position="67"/>
    </location>
</feature>
<reference evidence="2" key="1">
    <citation type="submission" date="2019-09" db="EMBL/GenBank/DDBJ databases">
        <authorList>
            <person name="Teo W.F.A."/>
            <person name="Duangmal K."/>
        </authorList>
    </citation>
    <scope>NUCLEOTIDE SEQUENCE [LARGE SCALE GENOMIC DNA]</scope>
    <source>
        <strain evidence="2">K81G1</strain>
    </source>
</reference>
<evidence type="ECO:0000259" key="1">
    <source>
        <dbReference type="Pfam" id="PF09347"/>
    </source>
</evidence>
<name>A0A5N0V664_9PSEU</name>
<dbReference type="Pfam" id="PF09347">
    <property type="entry name" value="DUF1989"/>
    <property type="match status" value="1"/>
</dbReference>
<dbReference type="InterPro" id="IPR018959">
    <property type="entry name" value="DUF1989"/>
</dbReference>
<organism evidence="2 3">
    <name type="scientific">Amycolatopsis acidicola</name>
    <dbReference type="NCBI Taxonomy" id="2596893"/>
    <lineage>
        <taxon>Bacteria</taxon>
        <taxon>Bacillati</taxon>
        <taxon>Actinomycetota</taxon>
        <taxon>Actinomycetes</taxon>
        <taxon>Pseudonocardiales</taxon>
        <taxon>Pseudonocardiaceae</taxon>
        <taxon>Amycolatopsis</taxon>
    </lineage>
</organism>
<gene>
    <name evidence="2" type="ORF">FPZ12_017055</name>
</gene>
<sequence>MAELAARGGAAIRLTAGDDLLVTTTHGQQVVDTWALSATDVARFVSAPHPWRHTGRLTVRAGDDVVSGS</sequence>
<proteinExistence type="predicted"/>
<comment type="caution">
    <text evidence="2">The sequence shown here is derived from an EMBL/GenBank/DDBJ whole genome shotgun (WGS) entry which is preliminary data.</text>
</comment>
<evidence type="ECO:0000313" key="3">
    <source>
        <dbReference type="Proteomes" id="UP000319769"/>
    </source>
</evidence>
<dbReference type="RefSeq" id="WP_144748204.1">
    <property type="nucleotide sequence ID" value="NZ_VMNW02000021.1"/>
</dbReference>
<evidence type="ECO:0000313" key="2">
    <source>
        <dbReference type="EMBL" id="KAA9160541.1"/>
    </source>
</evidence>
<accession>A0A5N0V664</accession>
<dbReference type="EMBL" id="VMNW02000021">
    <property type="protein sequence ID" value="KAA9160541.1"/>
    <property type="molecule type" value="Genomic_DNA"/>
</dbReference>
<keyword evidence="3" id="KW-1185">Reference proteome</keyword>